<gene>
    <name evidence="2" type="ORF">VAPA_1c44400</name>
</gene>
<organism evidence="2 3">
    <name type="scientific">Variovorax paradoxus B4</name>
    <dbReference type="NCBI Taxonomy" id="1246301"/>
    <lineage>
        <taxon>Bacteria</taxon>
        <taxon>Pseudomonadati</taxon>
        <taxon>Pseudomonadota</taxon>
        <taxon>Betaproteobacteria</taxon>
        <taxon>Burkholderiales</taxon>
        <taxon>Comamonadaceae</taxon>
        <taxon>Variovorax</taxon>
    </lineage>
</organism>
<dbReference type="SUPFAM" id="SSF48695">
    <property type="entry name" value="Multiheme cytochromes"/>
    <property type="match status" value="1"/>
</dbReference>
<evidence type="ECO:0000313" key="2">
    <source>
        <dbReference type="EMBL" id="AGU51513.1"/>
    </source>
</evidence>
<sequence>MGFGDHLREIAQGFQRARTEPLANHPLAALIRQSWPSSLRDSLGGRDAERYQFVGSPGQGQWSAAPWLAVLLHTVTKSAMGGFYPVYLFEPGFQTVCLVMGQGAQQLTDAVGRKRAGVELALRAQQMRANGGRWREQGFNEGPFTTLKFVTTANQRDYAADPWSNTAAFGKRYAVSALPEDAELVADLRAMLQLYDAMAEQRILKFSEEDEELSTLSAAGELPSGSLDGAKKVIVHKQIERRHRDRKLIERVKKQLGVECQACHFDFASAYGSLMEKFIEAHHNVPISTLPDTGAILKPTEADFMVLCSNCHRAIHRAGCPDLMEFKKHHVKGHFYKS</sequence>
<dbReference type="CDD" id="cd00085">
    <property type="entry name" value="HNHc"/>
    <property type="match status" value="1"/>
</dbReference>
<dbReference type="InterPro" id="IPR021961">
    <property type="entry name" value="McrB_DNA-bd"/>
</dbReference>
<dbReference type="AlphaFoldDB" id="T1XG34"/>
<dbReference type="RefSeq" id="WP_021008955.1">
    <property type="nucleotide sequence ID" value="NC_022247.1"/>
</dbReference>
<dbReference type="OrthoDB" id="9802640at2"/>
<dbReference type="PATRIC" id="fig|1246301.3.peg.4483"/>
<name>T1XG34_VARPD</name>
<reference evidence="2 3" key="1">
    <citation type="submission" date="2012-10" db="EMBL/GenBank/DDBJ databases">
        <title>Genome sequence of Variovorax paradoxus B4.</title>
        <authorList>
            <person name="Schuldes J."/>
            <person name="Brandt U."/>
            <person name="Hiessl S."/>
            <person name="Wuebbeler J.H."/>
            <person name="Thuermer A."/>
            <person name="Steinbuechel A."/>
            <person name="Daniel R."/>
        </authorList>
    </citation>
    <scope>NUCLEOTIDE SEQUENCE [LARGE SCALE GENOMIC DNA]</scope>
    <source>
        <strain evidence="2 3">B4</strain>
    </source>
</reference>
<evidence type="ECO:0000313" key="3">
    <source>
        <dbReference type="Proteomes" id="UP000016223"/>
    </source>
</evidence>
<dbReference type="HOGENOM" id="CLU_713013_0_0_4"/>
<proteinExistence type="predicted"/>
<dbReference type="InterPro" id="IPR003615">
    <property type="entry name" value="HNH_nuc"/>
</dbReference>
<protein>
    <recommendedName>
        <fullName evidence="1">Type IV methyl-directed restriction enzyme EcoKMcrB subunit DNA-binding domain-containing protein</fullName>
    </recommendedName>
</protein>
<dbReference type="InterPro" id="IPR036280">
    <property type="entry name" value="Multihaem_cyt_sf"/>
</dbReference>
<dbReference type="EMBL" id="CP003911">
    <property type="protein sequence ID" value="AGU51513.1"/>
    <property type="molecule type" value="Genomic_DNA"/>
</dbReference>
<feature type="domain" description="Type IV methyl-directed restriction enzyme EcoKMcrB subunit DNA-binding" evidence="1">
    <location>
        <begin position="10"/>
        <end position="199"/>
    </location>
</feature>
<dbReference type="Pfam" id="PF12102">
    <property type="entry name" value="MrcB_N"/>
    <property type="match status" value="1"/>
</dbReference>
<dbReference type="Proteomes" id="UP000016223">
    <property type="component" value="Chromosome 1"/>
</dbReference>
<dbReference type="Gene3D" id="3.30.920.90">
    <property type="match status" value="1"/>
</dbReference>
<dbReference type="KEGG" id="vpd:VAPA_1c44400"/>
<evidence type="ECO:0000259" key="1">
    <source>
        <dbReference type="Pfam" id="PF12102"/>
    </source>
</evidence>
<accession>T1XG34</accession>